<dbReference type="InterPro" id="IPR006036">
    <property type="entry name" value="K_uptake_TrkA"/>
</dbReference>
<dbReference type="PANTHER" id="PTHR43833">
    <property type="entry name" value="POTASSIUM CHANNEL PROTEIN 2-RELATED-RELATED"/>
    <property type="match status" value="1"/>
</dbReference>
<evidence type="ECO:0000259" key="7">
    <source>
        <dbReference type="PROSITE" id="PS51201"/>
    </source>
</evidence>
<evidence type="ECO:0000256" key="3">
    <source>
        <dbReference type="ARBA" id="ARBA00022538"/>
    </source>
</evidence>
<reference evidence="9 10" key="1">
    <citation type="submission" date="2023-07" db="EMBL/GenBank/DDBJ databases">
        <title>Genomic Encyclopedia of Type Strains, Phase IV (KMG-IV): sequencing the most valuable type-strain genomes for metagenomic binning, comparative biology and taxonomic classification.</title>
        <authorList>
            <person name="Goeker M."/>
        </authorList>
    </citation>
    <scope>NUCLEOTIDE SEQUENCE [LARGE SCALE GENOMIC DNA]</scope>
    <source>
        <strain evidence="9 10">DSM 102814</strain>
    </source>
</reference>
<evidence type="ECO:0000259" key="8">
    <source>
        <dbReference type="PROSITE" id="PS51202"/>
    </source>
</evidence>
<dbReference type="Pfam" id="PF02080">
    <property type="entry name" value="TrkA_C"/>
    <property type="match status" value="1"/>
</dbReference>
<keyword evidence="2" id="KW-0813">Transport</keyword>
<keyword evidence="6" id="KW-0406">Ion transport</keyword>
<evidence type="ECO:0000256" key="1">
    <source>
        <dbReference type="ARBA" id="ARBA00017378"/>
    </source>
</evidence>
<dbReference type="SUPFAM" id="SSF51735">
    <property type="entry name" value="NAD(P)-binding Rossmann-fold domains"/>
    <property type="match status" value="1"/>
</dbReference>
<feature type="domain" description="RCK N-terminal" evidence="7">
    <location>
        <begin position="1"/>
        <end position="116"/>
    </location>
</feature>
<dbReference type="PROSITE" id="PS51202">
    <property type="entry name" value="RCK_C"/>
    <property type="match status" value="1"/>
</dbReference>
<sequence>MYLVIIGAGRTGKHVIEAAIADRHEVFVIEKNNEVANWAATTFDCVVINADATKPETLIEAGAKKADTIIITTNDDAVNALVVLMAKEIGLKRIITSVNNDELLSVFERLGIDTVESPYRLNGKHLYRSVKGSNVKEFLDLGDGYELLEMQVENNSRIGNSYVRDLKEQKVLPNNSIITLIKRNNQIIVPKGDTKVFVNDSVLIVTRKENIEIISKIFSNEK</sequence>
<dbReference type="InterPro" id="IPR036291">
    <property type="entry name" value="NAD(P)-bd_dom_sf"/>
</dbReference>
<dbReference type="InterPro" id="IPR036721">
    <property type="entry name" value="RCK_C_sf"/>
</dbReference>
<evidence type="ECO:0000256" key="2">
    <source>
        <dbReference type="ARBA" id="ARBA00022448"/>
    </source>
</evidence>
<keyword evidence="3" id="KW-0633">Potassium transport</keyword>
<evidence type="ECO:0000256" key="6">
    <source>
        <dbReference type="ARBA" id="ARBA00023065"/>
    </source>
</evidence>
<dbReference type="InterPro" id="IPR006037">
    <property type="entry name" value="RCK_C"/>
</dbReference>
<dbReference type="InterPro" id="IPR050721">
    <property type="entry name" value="Trk_Ktr_HKT_K-transport"/>
</dbReference>
<dbReference type="Pfam" id="PF02254">
    <property type="entry name" value="TrkA_N"/>
    <property type="match status" value="1"/>
</dbReference>
<dbReference type="Gene3D" id="3.30.70.1450">
    <property type="entry name" value="Regulator of K+ conductance, C-terminal domain"/>
    <property type="match status" value="1"/>
</dbReference>
<keyword evidence="5" id="KW-0520">NAD</keyword>
<dbReference type="PANTHER" id="PTHR43833:SF5">
    <property type="entry name" value="TRK SYSTEM POTASSIUM UPTAKE PROTEIN TRKA"/>
    <property type="match status" value="1"/>
</dbReference>
<accession>A0ABU1K7F6</accession>
<evidence type="ECO:0000256" key="4">
    <source>
        <dbReference type="ARBA" id="ARBA00022958"/>
    </source>
</evidence>
<protein>
    <recommendedName>
        <fullName evidence="1">Trk system potassium uptake protein TrkA</fullName>
    </recommendedName>
</protein>
<evidence type="ECO:0000256" key="5">
    <source>
        <dbReference type="ARBA" id="ARBA00023027"/>
    </source>
</evidence>
<dbReference type="PRINTS" id="PR00335">
    <property type="entry name" value="KUPTAKETRKA"/>
</dbReference>
<evidence type="ECO:0000313" key="9">
    <source>
        <dbReference type="EMBL" id="MDR6301539.1"/>
    </source>
</evidence>
<keyword evidence="10" id="KW-1185">Reference proteome</keyword>
<evidence type="ECO:0000313" key="10">
    <source>
        <dbReference type="Proteomes" id="UP001257659"/>
    </source>
</evidence>
<organism evidence="9 10">
    <name type="scientific">Mesonia maritima</name>
    <dbReference type="NCBI Taxonomy" id="1793873"/>
    <lineage>
        <taxon>Bacteria</taxon>
        <taxon>Pseudomonadati</taxon>
        <taxon>Bacteroidota</taxon>
        <taxon>Flavobacteriia</taxon>
        <taxon>Flavobacteriales</taxon>
        <taxon>Flavobacteriaceae</taxon>
        <taxon>Mesonia</taxon>
    </lineage>
</organism>
<dbReference type="EMBL" id="JAVDQA010000006">
    <property type="protein sequence ID" value="MDR6301539.1"/>
    <property type="molecule type" value="Genomic_DNA"/>
</dbReference>
<dbReference type="Proteomes" id="UP001257659">
    <property type="component" value="Unassembled WGS sequence"/>
</dbReference>
<dbReference type="Gene3D" id="3.40.50.720">
    <property type="entry name" value="NAD(P)-binding Rossmann-like Domain"/>
    <property type="match status" value="1"/>
</dbReference>
<dbReference type="InterPro" id="IPR003148">
    <property type="entry name" value="RCK_N"/>
</dbReference>
<dbReference type="SUPFAM" id="SSF116726">
    <property type="entry name" value="TrkA C-terminal domain-like"/>
    <property type="match status" value="1"/>
</dbReference>
<keyword evidence="4" id="KW-0630">Potassium</keyword>
<name>A0ABU1K7F6_9FLAO</name>
<dbReference type="RefSeq" id="WP_309729037.1">
    <property type="nucleotide sequence ID" value="NZ_JAVDQA010000006.1"/>
</dbReference>
<gene>
    <name evidence="9" type="ORF">GGR31_002208</name>
</gene>
<feature type="domain" description="RCK C-terminal" evidence="8">
    <location>
        <begin position="133"/>
        <end position="220"/>
    </location>
</feature>
<proteinExistence type="predicted"/>
<dbReference type="PROSITE" id="PS51201">
    <property type="entry name" value="RCK_N"/>
    <property type="match status" value="1"/>
</dbReference>
<comment type="caution">
    <text evidence="9">The sequence shown here is derived from an EMBL/GenBank/DDBJ whole genome shotgun (WGS) entry which is preliminary data.</text>
</comment>